<dbReference type="AlphaFoldDB" id="K1UHI6"/>
<proteinExistence type="predicted"/>
<accession>K1UHI6</accession>
<gene>
    <name evidence="1" type="ORF">LEA_04001</name>
</gene>
<evidence type="ECO:0000313" key="1">
    <source>
        <dbReference type="EMBL" id="EKC77765.1"/>
    </source>
</evidence>
<feature type="non-terminal residue" evidence="1">
    <location>
        <position position="110"/>
    </location>
</feature>
<comment type="caution">
    <text evidence="1">The sequence shown here is derived from an EMBL/GenBank/DDBJ whole genome shotgun (WGS) entry which is preliminary data.</text>
</comment>
<name>K1UHI6_9ZZZZ</name>
<organism evidence="1">
    <name type="scientific">human gut metagenome</name>
    <dbReference type="NCBI Taxonomy" id="408170"/>
    <lineage>
        <taxon>unclassified sequences</taxon>
        <taxon>metagenomes</taxon>
        <taxon>organismal metagenomes</taxon>
    </lineage>
</organism>
<protein>
    <submittedName>
        <fullName evidence="1">Uncharacterized protein</fullName>
    </submittedName>
</protein>
<dbReference type="EMBL" id="AJWY01002648">
    <property type="protein sequence ID" value="EKC77765.1"/>
    <property type="molecule type" value="Genomic_DNA"/>
</dbReference>
<reference evidence="1" key="1">
    <citation type="journal article" date="2013" name="Environ. Microbiol.">
        <title>Microbiota from the distal guts of lean and obese adolescents exhibit partial functional redundancy besides clear differences in community structure.</title>
        <authorList>
            <person name="Ferrer M."/>
            <person name="Ruiz A."/>
            <person name="Lanza F."/>
            <person name="Haange S.B."/>
            <person name="Oberbach A."/>
            <person name="Till H."/>
            <person name="Bargiela R."/>
            <person name="Campoy C."/>
            <person name="Segura M.T."/>
            <person name="Richter M."/>
            <person name="von Bergen M."/>
            <person name="Seifert J."/>
            <person name="Suarez A."/>
        </authorList>
    </citation>
    <scope>NUCLEOTIDE SEQUENCE</scope>
</reference>
<sequence>MQTDFYEDRLRVFLEEFKKNTVAYSEKIEGFLYKPCEYKVGNELPVVDESFKRFEKNDRWGGKYDAHAWFYKKLIVPKELTGKNLELTVSTQLDGWDAVNPQFIAYVDGK</sequence>